<gene>
    <name evidence="3" type="primary">LOC108559412</name>
</gene>
<feature type="domain" description="SERTA" evidence="1">
    <location>
        <begin position="86"/>
        <end position="132"/>
    </location>
</feature>
<accession>A0ABM1MC71</accession>
<dbReference type="PANTHER" id="PTHR14272">
    <property type="entry name" value="SERTA DOMAIN-CONTAINING PROTEIN 4"/>
    <property type="match status" value="1"/>
</dbReference>
<proteinExistence type="predicted"/>
<protein>
    <submittedName>
        <fullName evidence="3">Uncharacterized protein LOC108559412 isoform X1</fullName>
    </submittedName>
</protein>
<dbReference type="RefSeq" id="XP_017772171.1">
    <property type="nucleotide sequence ID" value="XM_017916682.1"/>
</dbReference>
<dbReference type="Proteomes" id="UP000695000">
    <property type="component" value="Unplaced"/>
</dbReference>
<dbReference type="Pfam" id="PF06031">
    <property type="entry name" value="SERTA"/>
    <property type="match status" value="1"/>
</dbReference>
<evidence type="ECO:0000313" key="2">
    <source>
        <dbReference type="Proteomes" id="UP000695000"/>
    </source>
</evidence>
<dbReference type="GeneID" id="108559412"/>
<evidence type="ECO:0000313" key="3">
    <source>
        <dbReference type="RefSeq" id="XP_017772171.1"/>
    </source>
</evidence>
<reference evidence="3" key="1">
    <citation type="submission" date="2025-08" db="UniProtKB">
        <authorList>
            <consortium name="RefSeq"/>
        </authorList>
    </citation>
    <scope>IDENTIFICATION</scope>
    <source>
        <tissue evidence="3">Whole Larva</tissue>
    </source>
</reference>
<dbReference type="PROSITE" id="PS51053">
    <property type="entry name" value="SERTA"/>
    <property type="match status" value="1"/>
</dbReference>
<name>A0ABM1MC71_NICVS</name>
<dbReference type="PANTHER" id="PTHR14272:SF4">
    <property type="entry name" value="SERTA DOMAIN-CONTAINING PROTEIN 4"/>
    <property type="match status" value="1"/>
</dbReference>
<sequence>MRIPPPSARAGGYFAVIAWVVFEYYVCIKRIDTRSLETLVHKILDEMKSPPMITDDSDDIFGPPRTYDDYCPPKSRPSMISPKYKQKEERRKVLKISLQKLKKIDDPENNLCRSVLINNTIRRLNKDGRDEILQKQQLNYPRCYDNDNFLNIKSEFMKNEMRAFDEPNDHVEDVVDEVALNKIDLTSLDSLGDFTENGVSNKRPLEDYDEGEVNDVFTHLYLPPTPRLLTSIDDDEDVNVVDIEPPAKKMRVEQPEELKIMESPKEDRINELLINNNNNNNNNSINSMETDSRLRFLGQSMDADTNSFSCGQVSLFSDIQNNVYHSLIASLET</sequence>
<organism evidence="2 3">
    <name type="scientific">Nicrophorus vespilloides</name>
    <name type="common">Boreal carrion beetle</name>
    <dbReference type="NCBI Taxonomy" id="110193"/>
    <lineage>
        <taxon>Eukaryota</taxon>
        <taxon>Metazoa</taxon>
        <taxon>Ecdysozoa</taxon>
        <taxon>Arthropoda</taxon>
        <taxon>Hexapoda</taxon>
        <taxon>Insecta</taxon>
        <taxon>Pterygota</taxon>
        <taxon>Neoptera</taxon>
        <taxon>Endopterygota</taxon>
        <taxon>Coleoptera</taxon>
        <taxon>Polyphaga</taxon>
        <taxon>Staphyliniformia</taxon>
        <taxon>Silphidae</taxon>
        <taxon>Nicrophorinae</taxon>
        <taxon>Nicrophorus</taxon>
    </lineage>
</organism>
<dbReference type="InterPro" id="IPR009263">
    <property type="entry name" value="SERTA_dom"/>
</dbReference>
<dbReference type="InterPro" id="IPR029708">
    <property type="entry name" value="SERTAD4"/>
</dbReference>
<keyword evidence="2" id="KW-1185">Reference proteome</keyword>
<evidence type="ECO:0000259" key="1">
    <source>
        <dbReference type="PROSITE" id="PS51053"/>
    </source>
</evidence>